<accession>A0A7E4VFE3</accession>
<dbReference type="AlphaFoldDB" id="A0A7E4VFE3"/>
<organism evidence="1 2">
    <name type="scientific">Panagrellus redivivus</name>
    <name type="common">Microworm</name>
    <dbReference type="NCBI Taxonomy" id="6233"/>
    <lineage>
        <taxon>Eukaryota</taxon>
        <taxon>Metazoa</taxon>
        <taxon>Ecdysozoa</taxon>
        <taxon>Nematoda</taxon>
        <taxon>Chromadorea</taxon>
        <taxon>Rhabditida</taxon>
        <taxon>Tylenchina</taxon>
        <taxon>Panagrolaimomorpha</taxon>
        <taxon>Panagrolaimoidea</taxon>
        <taxon>Panagrolaimidae</taxon>
        <taxon>Panagrellus</taxon>
    </lineage>
</organism>
<protein>
    <submittedName>
        <fullName evidence="2">Cystatin domain-containing protein</fullName>
    </submittedName>
</protein>
<keyword evidence="1" id="KW-1185">Reference proteome</keyword>
<evidence type="ECO:0000313" key="1">
    <source>
        <dbReference type="Proteomes" id="UP000492821"/>
    </source>
</evidence>
<proteinExistence type="predicted"/>
<reference evidence="1" key="1">
    <citation type="journal article" date="2013" name="Genetics">
        <title>The draft genome and transcriptome of Panagrellus redivivus are shaped by the harsh demands of a free-living lifestyle.</title>
        <authorList>
            <person name="Srinivasan J."/>
            <person name="Dillman A.R."/>
            <person name="Macchietto M.G."/>
            <person name="Heikkinen L."/>
            <person name="Lakso M."/>
            <person name="Fracchia K.M."/>
            <person name="Antoshechkin I."/>
            <person name="Mortazavi A."/>
            <person name="Wong G."/>
            <person name="Sternberg P.W."/>
        </authorList>
    </citation>
    <scope>NUCLEOTIDE SEQUENCE [LARGE SCALE GENOMIC DNA]</scope>
    <source>
        <strain evidence="1">MT8872</strain>
    </source>
</reference>
<name>A0A7E4VFE3_PANRE</name>
<dbReference type="WBParaSite" id="Pan_g20201.t1">
    <property type="protein sequence ID" value="Pan_g20201.t1"/>
    <property type="gene ID" value="Pan_g20201"/>
</dbReference>
<dbReference type="Proteomes" id="UP000492821">
    <property type="component" value="Unassembled WGS sequence"/>
</dbReference>
<sequence length="247" mass="27936">MFLEDAHVFDNLFFNATDEDNNETGTLAPMPTSTVTPRSVDTITSTPLLFSLPTLPKLFGFGRSKWMPFGKHADFSPKLITNPTWRLKGSPPVSWTYCFPLCGSGDQALDAEDAIDNVHADAFAALSEAMTTLNLAVVTEDQVKIRYTPKNTVLEEFGDYYDKTGTRYRVVRGSVRYRYTRQSPGNFTENIEEIDISIKSSPAYTESIWKNVANEIVNYLTNERYMHVEAKPVLVTYSASEKPFFFF</sequence>
<evidence type="ECO:0000313" key="2">
    <source>
        <dbReference type="WBParaSite" id="Pan_g20201.t1"/>
    </source>
</evidence>
<reference evidence="2" key="2">
    <citation type="submission" date="2020-10" db="UniProtKB">
        <authorList>
            <consortium name="WormBaseParasite"/>
        </authorList>
    </citation>
    <scope>IDENTIFICATION</scope>
</reference>